<dbReference type="InterPro" id="IPR055290">
    <property type="entry name" value="At3g26010-like"/>
</dbReference>
<reference evidence="3" key="2">
    <citation type="submission" date="2015-06" db="UniProtKB">
        <authorList>
            <consortium name="EnsemblPlants"/>
        </authorList>
    </citation>
    <scope>IDENTIFICATION</scope>
</reference>
<dbReference type="CDD" id="cd22157">
    <property type="entry name" value="F-box_AtFBW1-like"/>
    <property type="match status" value="1"/>
</dbReference>
<dbReference type="PROSITE" id="PS50181">
    <property type="entry name" value="FBOX"/>
    <property type="match status" value="1"/>
</dbReference>
<feature type="domain" description="F-box" evidence="2">
    <location>
        <begin position="32"/>
        <end position="78"/>
    </location>
</feature>
<name>A0A0E0PI80_ORYRU</name>
<dbReference type="SUPFAM" id="SSF81383">
    <property type="entry name" value="F-box domain"/>
    <property type="match status" value="2"/>
</dbReference>
<dbReference type="Proteomes" id="UP000008022">
    <property type="component" value="Unassembled WGS sequence"/>
</dbReference>
<dbReference type="HOGENOM" id="CLU_022847_3_0_1"/>
<dbReference type="STRING" id="4529.A0A0E0PI80"/>
<protein>
    <recommendedName>
        <fullName evidence="2">F-box domain-containing protein</fullName>
    </recommendedName>
</protein>
<dbReference type="Pfam" id="PF00646">
    <property type="entry name" value="F-box"/>
    <property type="match status" value="2"/>
</dbReference>
<evidence type="ECO:0000313" key="4">
    <source>
        <dbReference type="Proteomes" id="UP000008022"/>
    </source>
</evidence>
<dbReference type="InterPro" id="IPR036047">
    <property type="entry name" value="F-box-like_dom_sf"/>
</dbReference>
<accession>A0A0E0PI80</accession>
<dbReference type="Gene3D" id="1.20.1280.50">
    <property type="match status" value="2"/>
</dbReference>
<dbReference type="PANTHER" id="PTHR35546">
    <property type="entry name" value="F-BOX PROTEIN INTERACTION DOMAIN PROTEIN-RELATED"/>
    <property type="match status" value="1"/>
</dbReference>
<dbReference type="InterPro" id="IPR006527">
    <property type="entry name" value="F-box-assoc_dom_typ1"/>
</dbReference>
<dbReference type="Gramene" id="ORUFI05G05410.1">
    <property type="protein sequence ID" value="ORUFI05G05410.1"/>
    <property type="gene ID" value="ORUFI05G05410"/>
</dbReference>
<feature type="region of interest" description="Disordered" evidence="1">
    <location>
        <begin position="376"/>
        <end position="402"/>
    </location>
</feature>
<evidence type="ECO:0000259" key="2">
    <source>
        <dbReference type="PROSITE" id="PS50181"/>
    </source>
</evidence>
<dbReference type="SMART" id="SM00256">
    <property type="entry name" value="FBOX"/>
    <property type="match status" value="2"/>
</dbReference>
<dbReference type="OMA" id="HTVCYNG"/>
<dbReference type="eggNOG" id="ENOG502QWH8">
    <property type="taxonomic scope" value="Eukaryota"/>
</dbReference>
<dbReference type="FunFam" id="1.20.1280.50:FF:000064">
    <property type="entry name" value="Os05g0177100 protein"/>
    <property type="match status" value="2"/>
</dbReference>
<dbReference type="AlphaFoldDB" id="A0A0E0PI80"/>
<dbReference type="NCBIfam" id="TIGR01640">
    <property type="entry name" value="F_box_assoc_1"/>
    <property type="match status" value="1"/>
</dbReference>
<dbReference type="InterPro" id="IPR017451">
    <property type="entry name" value="F-box-assoc_interact_dom"/>
</dbReference>
<dbReference type="Pfam" id="PF07734">
    <property type="entry name" value="FBA_1"/>
    <property type="match status" value="1"/>
</dbReference>
<keyword evidence="4" id="KW-1185">Reference proteome</keyword>
<proteinExistence type="predicted"/>
<dbReference type="InterPro" id="IPR001810">
    <property type="entry name" value="F-box_dom"/>
</dbReference>
<evidence type="ECO:0000313" key="3">
    <source>
        <dbReference type="EnsemblPlants" id="ORUFI05G05410.1"/>
    </source>
</evidence>
<reference evidence="4" key="1">
    <citation type="submission" date="2013-06" db="EMBL/GenBank/DDBJ databases">
        <authorList>
            <person name="Zhao Q."/>
        </authorList>
    </citation>
    <scope>NUCLEOTIDE SEQUENCE</scope>
    <source>
        <strain evidence="4">cv. W1943</strain>
    </source>
</reference>
<sequence>MPRLLLRRLCVRHRRRPKPQALAAAVSNGSTSAIAEELTDDLLVEILSRVPYKSLCRLKCVSMRWRRVISHPDHRRQLPRHHLQPLAGFLYADYRVLNRFQIVPALDPPPLIDPSFSFLPKCDDLQLVDSCNGLLLCRCWNQLNEHRTFNYVVCSPTAKKFVVFPDSTCSKKVRPFLGFDPAVSSHFHVFEVVEDWDYYDCDDDDLECDGVEDVVGLRIYSSETGVWSDEIDNGWSNRIRIRRDQKGGSKSVFFNGMLHLVAIQPVVAVVDVEGKNWRTIPLAHKDGSPLCGAHPPCASGPEGFIALSRGLLHFASTDSYGDWEISVWVLDDYYGGQWTLQHTVSTMRPFERTMRRRMNPDDCTLVWIEGQTLASPRRRRLDSNRSAGSSPPPPSHCGLVEADSRDGRRGWIPAPAEKLTDDLLVEILSRVPYKSLCRSKCVSTRWRRVISHPDQRRRLPRYHLGNDIVGYFYKSNTFTNVTGEGRPFVDPSLPFLPKCEFLNVVDSCNGLLLCRCWRLADPRRFDYLVVNPATEHWVILPDSGWSDKVQTARLGFDPTVSSSHFHVFEFVEDGAADVDGNVDRDDYDGHVKGVEIYSSVTGEWSHKDNGWNWEIRLRDESNSVFFDGVLHLITIEDVVAAVDVEGNTWRTIPMPQSLVEPFNGIGEGFIVLSQGSLYFVNSDHDKPYKVSVWVLEDYSSEQWIWKHTVSHLHLFQTKRLLFGHDYKVVSIHPERNNIFLVWPHSKMLMSYELDSREVHFICGIGGCEWVMYYLPYVPLI</sequence>
<evidence type="ECO:0000256" key="1">
    <source>
        <dbReference type="SAM" id="MobiDB-lite"/>
    </source>
</evidence>
<organism evidence="3 4">
    <name type="scientific">Oryza rufipogon</name>
    <name type="common">Brownbeard rice</name>
    <name type="synonym">Asian wild rice</name>
    <dbReference type="NCBI Taxonomy" id="4529"/>
    <lineage>
        <taxon>Eukaryota</taxon>
        <taxon>Viridiplantae</taxon>
        <taxon>Streptophyta</taxon>
        <taxon>Embryophyta</taxon>
        <taxon>Tracheophyta</taxon>
        <taxon>Spermatophyta</taxon>
        <taxon>Magnoliopsida</taxon>
        <taxon>Liliopsida</taxon>
        <taxon>Poales</taxon>
        <taxon>Poaceae</taxon>
        <taxon>BOP clade</taxon>
        <taxon>Oryzoideae</taxon>
        <taxon>Oryzeae</taxon>
        <taxon>Oryzinae</taxon>
        <taxon>Oryza</taxon>
    </lineage>
</organism>
<dbReference type="PANTHER" id="PTHR35546:SF105">
    <property type="entry name" value="OS05G0139200 PROTEIN"/>
    <property type="match status" value="1"/>
</dbReference>
<dbReference type="EnsemblPlants" id="ORUFI05G05410.1">
    <property type="protein sequence ID" value="ORUFI05G05410.1"/>
    <property type="gene ID" value="ORUFI05G05410"/>
</dbReference>